<dbReference type="PANTHER" id="PTHR13288">
    <property type="entry name" value="SPLICING FACTOR 45 SPF45"/>
    <property type="match status" value="1"/>
</dbReference>
<dbReference type="Proteomes" id="UP000794436">
    <property type="component" value="Unassembled WGS sequence"/>
</dbReference>
<reference evidence="2" key="1">
    <citation type="submission" date="2019-03" db="EMBL/GenBank/DDBJ databases">
        <title>Long read genome sequence of the mycoparasitic Pythium oligandrum ATCC 38472 isolated from sugarbeet rhizosphere.</title>
        <authorList>
            <person name="Gaulin E."/>
        </authorList>
    </citation>
    <scope>NUCLEOTIDE SEQUENCE</scope>
    <source>
        <strain evidence="2">ATCC 38472_TT</strain>
    </source>
</reference>
<dbReference type="PANTHER" id="PTHR13288:SF8">
    <property type="entry name" value="SPLICING FACTOR 45"/>
    <property type="match status" value="1"/>
</dbReference>
<dbReference type="GO" id="GO:0045292">
    <property type="term" value="P:mRNA cis splicing, via spliceosome"/>
    <property type="evidence" value="ECO:0007669"/>
    <property type="project" value="InterPro"/>
</dbReference>
<gene>
    <name evidence="2" type="ORF">Poli38472_002244</name>
</gene>
<evidence type="ECO:0000313" key="2">
    <source>
        <dbReference type="EMBL" id="TMW63303.1"/>
    </source>
</evidence>
<sequence length="260" mass="28104">MDLYADLPLAKGASTALDADGKPKNPVSVWAKGVPVAPPSAGRGKVFVPPSVQAGGGNSTTRAKSPSGGVSFAFKPASIARKANTSIKSTPANAFSAPVTAREPSPKTETQSVTPTQRTGLGFVAATTWTQVTVQKENHPSTENAAASAGESGSHFFQVTYRDEYHPSRPNSYEAFCDERTAKEKMEQVKRDLERRQREQDKESKREREQLLKDVVEGKASSVPLQASAGRGRGMTVPAWMRKKIIWLALEKLTTTFKTK</sequence>
<comment type="caution">
    <text evidence="2">The sequence shown here is derived from an EMBL/GenBank/DDBJ whole genome shotgun (WGS) entry which is preliminary data.</text>
</comment>
<dbReference type="EMBL" id="SPLM01000072">
    <property type="protein sequence ID" value="TMW63303.1"/>
    <property type="molecule type" value="Genomic_DNA"/>
</dbReference>
<protein>
    <submittedName>
        <fullName evidence="2">Uncharacterized protein</fullName>
    </submittedName>
</protein>
<dbReference type="InterPro" id="IPR040052">
    <property type="entry name" value="RBM17"/>
</dbReference>
<dbReference type="GO" id="GO:0071011">
    <property type="term" value="C:precatalytic spliceosome"/>
    <property type="evidence" value="ECO:0007669"/>
    <property type="project" value="TreeGrafter"/>
</dbReference>
<organism evidence="2 3">
    <name type="scientific">Pythium oligandrum</name>
    <name type="common">Mycoparasitic fungus</name>
    <dbReference type="NCBI Taxonomy" id="41045"/>
    <lineage>
        <taxon>Eukaryota</taxon>
        <taxon>Sar</taxon>
        <taxon>Stramenopiles</taxon>
        <taxon>Oomycota</taxon>
        <taxon>Peronosporomycetes</taxon>
        <taxon>Pythiales</taxon>
        <taxon>Pythiaceae</taxon>
        <taxon>Pythium</taxon>
    </lineage>
</organism>
<feature type="region of interest" description="Disordered" evidence="1">
    <location>
        <begin position="93"/>
        <end position="117"/>
    </location>
</feature>
<accession>A0A8K1CHY1</accession>
<name>A0A8K1CHY1_PYTOL</name>
<dbReference type="OrthoDB" id="5411533at2759"/>
<keyword evidence="3" id="KW-1185">Reference proteome</keyword>
<feature type="compositionally biased region" description="Polar residues" evidence="1">
    <location>
        <begin position="107"/>
        <end position="117"/>
    </location>
</feature>
<feature type="region of interest" description="Disordered" evidence="1">
    <location>
        <begin position="188"/>
        <end position="209"/>
    </location>
</feature>
<evidence type="ECO:0000256" key="1">
    <source>
        <dbReference type="SAM" id="MobiDB-lite"/>
    </source>
</evidence>
<proteinExistence type="predicted"/>
<evidence type="ECO:0000313" key="3">
    <source>
        <dbReference type="Proteomes" id="UP000794436"/>
    </source>
</evidence>
<dbReference type="AlphaFoldDB" id="A0A8K1CHY1"/>